<protein>
    <recommendedName>
        <fullName evidence="11">Trafficking protein particle complex subunit 10</fullName>
    </recommendedName>
</protein>
<dbReference type="OrthoDB" id="10256906at2759"/>
<dbReference type="Pfam" id="PF24967">
    <property type="entry name" value="NTS_TR130"/>
    <property type="match status" value="1"/>
</dbReference>
<dbReference type="InterPro" id="IPR056913">
    <property type="entry name" value="TRAPPC10/Trs130_N"/>
</dbReference>
<keyword evidence="2" id="KW-0813">Transport</keyword>
<organism evidence="9 10">
    <name type="scientific">Lineolata rhizophorae</name>
    <dbReference type="NCBI Taxonomy" id="578093"/>
    <lineage>
        <taxon>Eukaryota</taxon>
        <taxon>Fungi</taxon>
        <taxon>Dikarya</taxon>
        <taxon>Ascomycota</taxon>
        <taxon>Pezizomycotina</taxon>
        <taxon>Dothideomycetes</taxon>
        <taxon>Dothideomycetes incertae sedis</taxon>
        <taxon>Lineolatales</taxon>
        <taxon>Lineolataceae</taxon>
        <taxon>Lineolata</taxon>
    </lineage>
</organism>
<keyword evidence="3" id="KW-0333">Golgi apparatus</keyword>
<name>A0A6A6PEJ4_9PEZI</name>
<feature type="domain" description="TRAPPC10/Trs130 N-terminal" evidence="6">
    <location>
        <begin position="267"/>
        <end position="371"/>
    </location>
</feature>
<gene>
    <name evidence="9" type="ORF">BDY21DRAFT_331414</name>
</gene>
<evidence type="ECO:0000259" key="8">
    <source>
        <dbReference type="Pfam" id="PF24967"/>
    </source>
</evidence>
<evidence type="ECO:0008006" key="11">
    <source>
        <dbReference type="Google" id="ProtNLM"/>
    </source>
</evidence>
<feature type="compositionally biased region" description="Low complexity" evidence="4">
    <location>
        <begin position="194"/>
        <end position="205"/>
    </location>
</feature>
<feature type="region of interest" description="Disordered" evidence="4">
    <location>
        <begin position="584"/>
        <end position="678"/>
    </location>
</feature>
<feature type="domain" description="TRAPPC10/Trs130 N-terminal" evidence="6">
    <location>
        <begin position="6"/>
        <end position="131"/>
    </location>
</feature>
<dbReference type="Pfam" id="PF23036">
    <property type="entry name" value="TRAPPC10_1st"/>
    <property type="match status" value="3"/>
</dbReference>
<keyword evidence="10" id="KW-1185">Reference proteome</keyword>
<feature type="compositionally biased region" description="Acidic residues" evidence="4">
    <location>
        <begin position="740"/>
        <end position="749"/>
    </location>
</feature>
<evidence type="ECO:0000259" key="6">
    <source>
        <dbReference type="Pfam" id="PF23036"/>
    </source>
</evidence>
<comment type="subcellular location">
    <subcellularLocation>
        <location evidence="1">Golgi apparatus</location>
    </subcellularLocation>
</comment>
<dbReference type="PANTHER" id="PTHR13251">
    <property type="entry name" value="EPILEPSY HOLOPROSENCEPHALY CANDIDATE 1/TMEM1"/>
    <property type="match status" value="1"/>
</dbReference>
<feature type="region of interest" description="Disordered" evidence="4">
    <location>
        <begin position="726"/>
        <end position="767"/>
    </location>
</feature>
<dbReference type="EMBL" id="MU001670">
    <property type="protein sequence ID" value="KAF2462434.1"/>
    <property type="molecule type" value="Genomic_DNA"/>
</dbReference>
<dbReference type="InterPro" id="IPR056916">
    <property type="entry name" value="NTS_TR130"/>
</dbReference>
<evidence type="ECO:0000256" key="4">
    <source>
        <dbReference type="SAM" id="MobiDB-lite"/>
    </source>
</evidence>
<feature type="region of interest" description="Disordered" evidence="4">
    <location>
        <begin position="238"/>
        <end position="268"/>
    </location>
</feature>
<dbReference type="PANTHER" id="PTHR13251:SF3">
    <property type="entry name" value="TRAFFICKING PROTEIN PARTICLE COMPLEX SUBUNIT 10"/>
    <property type="match status" value="1"/>
</dbReference>
<feature type="region of interest" description="Disordered" evidence="4">
    <location>
        <begin position="131"/>
        <end position="150"/>
    </location>
</feature>
<feature type="region of interest" description="Disordered" evidence="4">
    <location>
        <begin position="1601"/>
        <end position="1634"/>
    </location>
</feature>
<reference evidence="9" key="1">
    <citation type="journal article" date="2020" name="Stud. Mycol.">
        <title>101 Dothideomycetes genomes: a test case for predicting lifestyles and emergence of pathogens.</title>
        <authorList>
            <person name="Haridas S."/>
            <person name="Albert R."/>
            <person name="Binder M."/>
            <person name="Bloem J."/>
            <person name="Labutti K."/>
            <person name="Salamov A."/>
            <person name="Andreopoulos B."/>
            <person name="Baker S."/>
            <person name="Barry K."/>
            <person name="Bills G."/>
            <person name="Bluhm B."/>
            <person name="Cannon C."/>
            <person name="Castanera R."/>
            <person name="Culley D."/>
            <person name="Daum C."/>
            <person name="Ezra D."/>
            <person name="Gonzalez J."/>
            <person name="Henrissat B."/>
            <person name="Kuo A."/>
            <person name="Liang C."/>
            <person name="Lipzen A."/>
            <person name="Lutzoni F."/>
            <person name="Magnuson J."/>
            <person name="Mondo S."/>
            <person name="Nolan M."/>
            <person name="Ohm R."/>
            <person name="Pangilinan J."/>
            <person name="Park H.-J."/>
            <person name="Ramirez L."/>
            <person name="Alfaro M."/>
            <person name="Sun H."/>
            <person name="Tritt A."/>
            <person name="Yoshinaga Y."/>
            <person name="Zwiers L.-H."/>
            <person name="Turgeon B."/>
            <person name="Goodwin S."/>
            <person name="Spatafora J."/>
            <person name="Crous P."/>
            <person name="Grigoriev I."/>
        </authorList>
    </citation>
    <scope>NUCLEOTIDE SEQUENCE</scope>
    <source>
        <strain evidence="9">ATCC 16933</strain>
    </source>
</reference>
<feature type="compositionally biased region" description="Gly residues" evidence="4">
    <location>
        <begin position="180"/>
        <end position="189"/>
    </location>
</feature>
<evidence type="ECO:0000313" key="10">
    <source>
        <dbReference type="Proteomes" id="UP000799766"/>
    </source>
</evidence>
<feature type="compositionally biased region" description="Pro residues" evidence="4">
    <location>
        <begin position="659"/>
        <end position="669"/>
    </location>
</feature>
<evidence type="ECO:0000256" key="3">
    <source>
        <dbReference type="ARBA" id="ARBA00023034"/>
    </source>
</evidence>
<accession>A0A6A6PEJ4</accession>
<dbReference type="GO" id="GO:0034498">
    <property type="term" value="P:early endosome to Golgi transport"/>
    <property type="evidence" value="ECO:0007669"/>
    <property type="project" value="TreeGrafter"/>
</dbReference>
<dbReference type="GO" id="GO:1990071">
    <property type="term" value="C:TRAPPII protein complex"/>
    <property type="evidence" value="ECO:0007669"/>
    <property type="project" value="InterPro"/>
</dbReference>
<dbReference type="Pfam" id="PF12584">
    <property type="entry name" value="TRAPPC10"/>
    <property type="match status" value="1"/>
</dbReference>
<evidence type="ECO:0000259" key="5">
    <source>
        <dbReference type="Pfam" id="PF12584"/>
    </source>
</evidence>
<dbReference type="Proteomes" id="UP000799766">
    <property type="component" value="Unassembled WGS sequence"/>
</dbReference>
<feature type="compositionally biased region" description="Low complexity" evidence="4">
    <location>
        <begin position="1094"/>
        <end position="1106"/>
    </location>
</feature>
<dbReference type="Pfam" id="PF23274">
    <property type="entry name" value="DUF7077"/>
    <property type="match status" value="1"/>
</dbReference>
<evidence type="ECO:0000256" key="2">
    <source>
        <dbReference type="ARBA" id="ARBA00022448"/>
    </source>
</evidence>
<dbReference type="InterPro" id="IPR055505">
    <property type="entry name" value="DUF7077"/>
</dbReference>
<feature type="compositionally biased region" description="Polar residues" evidence="4">
    <location>
        <begin position="64"/>
        <end position="82"/>
    </location>
</feature>
<feature type="region of interest" description="Disordered" evidence="4">
    <location>
        <begin position="1075"/>
        <end position="1110"/>
    </location>
</feature>
<feature type="compositionally biased region" description="Low complexity" evidence="4">
    <location>
        <begin position="131"/>
        <end position="149"/>
    </location>
</feature>
<sequence>MDGQSTSKVTVEYHDPSGVYPVLAPLLSSRLPLRNLHWKSPTRPLRSIDSLHVELLPSGAHLSSSLKRTASGSAVPGSTSVESRQEPRRHQIPGLRRTPYLKVFLLRCDDSESYKSTARKQVREWVRAHTASASQASSSSSSLPAGSKAGQENHDAFEWLVLHVVFPDTPAAAQPRWSGSGSGKGGDAGGVERPSSGPKWPGKSSSTILEKLRADFNVSSKSAPDRVAQVRIPKSVLTGEAPAQAQAQGQQQGGGLRPPSTANEDLHEQEASWNDVVAKLKTLILQSFDLRVRQYEEDIREKDAQRALPGWNFCTFFMLKEGLARGFESVGLVEDALIGYDELAIGLDSVIRDLAMGSASGQATSFLEHTEDLQQLFRKLREEGTDISIEEGRNDGPYTTGSSDLAPFDEDLINPSRKNYRDLIMANNISIFDFRCYIFARQLQLLLRLGNPRSASKSQLMAKLSEPSPSNLRARGSVDDLKIGTKAQQQHQHPSDEAEDLLSLAELCRRATSFVTSTSRVLKEDLACGFSAPSDDASLDSSDITLIASIASSWLFSVSQQVLEATSTPSLPISSFAAHPSTSSSAKLLSAHKSSRGHEPKSGPSPGSAANQPEPKTMLHPARSSSLSHRRSSGSGGFDPPYAVTPPSGQIIYEQPRPGSTPPAGPISPPGAVGGGARTGLDELAAHRAELLLLQRRVIKETGGKAGWWIGWDAVVRMGGGVVGDGEFEEIDLGRSGEESEREEEDEDKGADKEGKEQSRVHEGTETTLEGKAWAKGLCNTRLRAAAASTNDFRAQYAQLSELVVKHFAAAGRSRAEEAVLADLAAVKFEMGDYAGAAMYFSRAVPAYAEKRWTRVEVAMLKLHAQCLKKLHRRDEYVRVMLHLLSKSAARAKAERKARWWGRGSIAKDEDAAAEKEKGPEDDDISRWLDDGHITTAGYLTELVECSAGLPYDMMVPMSQYFADTTVDPHIRHVPGRDGFRLLLRFTHLLEDDLLVNKVKLRLARMDGAAPSAGGNSSQQPQPGREIWLDGPDAPLNVRRGSVRVWLDSNVSTVGQFYVDKIVLEAGKIVFVHEPHPRPSDPASAAGSMSQQLSASSNAPAADPAGPRVPRSARVWCFPNPDALAVKVALSRFIHIDRPRSLDVEVKTGHNDVGKLELRLRAASAGLRLRTANVEMVSVTREGNEKEENVVDGVEMGDRGKPGIIEVLSLPAGCTARLKVPYELETSLRDLGVRVEATYNAATKGGAEERAEFVFVAHSVIPVELPLDVNVHDLFKARVLFQRFHIHTAGSLPLEIVRSQLEGTRLYDVQSPPCGTDESMIIFPKQPATLVYRIEKRDVSSGGGKVGKEEADQPLQLTVDYRCVDETVLTGVEALFSSAVEQAPAARPLTHLLVPVFRERFKAWIKPTAYEQIALLERVKLPSFAEMAWADVLESVPADMRQLPLAFLEKWHKDHPVVTFSPDIAPRKRRRPAPPPPDPRRIVITVAVPHVHVVHTASLELHLSSPQPSPTSAQPRIIPVAVGVPATLRIKYTRRWGSLLATQQRADGALPFVFDVLAQPDLWLVGGSRRATFEAKEGEEVAFELLLVPLRPGPALLPGVEVRAAPRRRPAPAPPPKGDGGGGMSSGAQAEEEDEAIACETEYKSQGMTVLVVPDVRSTSVVMLGRERAADSGGVVLVGDERRGKVEGVV</sequence>
<evidence type="ECO:0000259" key="7">
    <source>
        <dbReference type="Pfam" id="PF23274"/>
    </source>
</evidence>
<evidence type="ECO:0000256" key="1">
    <source>
        <dbReference type="ARBA" id="ARBA00004555"/>
    </source>
</evidence>
<feature type="region of interest" description="Disordered" evidence="4">
    <location>
        <begin position="64"/>
        <end position="93"/>
    </location>
</feature>
<feature type="region of interest" description="Disordered" evidence="4">
    <location>
        <begin position="172"/>
        <end position="205"/>
    </location>
</feature>
<dbReference type="InterPro" id="IPR022233">
    <property type="entry name" value="TRAPPC10/Trs130_C"/>
</dbReference>
<proteinExistence type="predicted"/>
<dbReference type="Pfam" id="PF24965">
    <property type="entry name" value="TRS130_4HB"/>
    <property type="match status" value="1"/>
</dbReference>
<dbReference type="GO" id="GO:0006891">
    <property type="term" value="P:intra-Golgi vesicle-mediated transport"/>
    <property type="evidence" value="ECO:0007669"/>
    <property type="project" value="TreeGrafter"/>
</dbReference>
<dbReference type="InterPro" id="IPR045126">
    <property type="entry name" value="TRAPPC10/Trs130"/>
</dbReference>
<feature type="region of interest" description="Disordered" evidence="4">
    <location>
        <begin position="1009"/>
        <end position="1031"/>
    </location>
</feature>
<dbReference type="GO" id="GO:0005829">
    <property type="term" value="C:cytosol"/>
    <property type="evidence" value="ECO:0007669"/>
    <property type="project" value="GOC"/>
</dbReference>
<evidence type="ECO:0000313" key="9">
    <source>
        <dbReference type="EMBL" id="KAF2462434.1"/>
    </source>
</evidence>
<feature type="compositionally biased region" description="Basic and acidic residues" evidence="4">
    <location>
        <begin position="750"/>
        <end position="765"/>
    </location>
</feature>
<feature type="domain" description="TRAPPC10/Trs130 N-terminal" evidence="6">
    <location>
        <begin position="412"/>
        <end position="454"/>
    </location>
</feature>
<feature type="domain" description="Trs130 NTS" evidence="8">
    <location>
        <begin position="782"/>
        <end position="878"/>
    </location>
</feature>
<feature type="domain" description="DUF7077" evidence="7">
    <location>
        <begin position="1121"/>
        <end position="1242"/>
    </location>
</feature>
<feature type="domain" description="TRAPPC10/Trs130 C-terminal" evidence="5">
    <location>
        <begin position="1486"/>
        <end position="1653"/>
    </location>
</feature>